<comment type="caution">
    <text evidence="1">The sequence shown here is derived from an EMBL/GenBank/DDBJ whole genome shotgun (WGS) entry which is preliminary data.</text>
</comment>
<evidence type="ECO:0008006" key="3">
    <source>
        <dbReference type="Google" id="ProtNLM"/>
    </source>
</evidence>
<reference evidence="2" key="1">
    <citation type="journal article" date="2019" name="Int. J. Syst. Evol. Microbiol.">
        <title>The Global Catalogue of Microorganisms (GCM) 10K type strain sequencing project: providing services to taxonomists for standard genome sequencing and annotation.</title>
        <authorList>
            <consortium name="The Broad Institute Genomics Platform"/>
            <consortium name="The Broad Institute Genome Sequencing Center for Infectious Disease"/>
            <person name="Wu L."/>
            <person name="Ma J."/>
        </authorList>
    </citation>
    <scope>NUCLEOTIDE SEQUENCE [LARGE SCALE GENOMIC DNA]</scope>
    <source>
        <strain evidence="2">JCM 9091</strain>
    </source>
</reference>
<evidence type="ECO:0000313" key="2">
    <source>
        <dbReference type="Proteomes" id="UP001501532"/>
    </source>
</evidence>
<dbReference type="RefSeq" id="WP_372482212.1">
    <property type="nucleotide sequence ID" value="NZ_BAAAUF010000076.1"/>
</dbReference>
<organism evidence="1 2">
    <name type="scientific">Streptomyces glomeratus</name>
    <dbReference type="NCBI Taxonomy" id="284452"/>
    <lineage>
        <taxon>Bacteria</taxon>
        <taxon>Bacillati</taxon>
        <taxon>Actinomycetota</taxon>
        <taxon>Actinomycetes</taxon>
        <taxon>Kitasatosporales</taxon>
        <taxon>Streptomycetaceae</taxon>
        <taxon>Streptomyces</taxon>
    </lineage>
</organism>
<dbReference type="EMBL" id="BAAAUF010000076">
    <property type="protein sequence ID" value="GAA3073648.1"/>
    <property type="molecule type" value="Genomic_DNA"/>
</dbReference>
<keyword evidence="2" id="KW-1185">Reference proteome</keyword>
<gene>
    <name evidence="1" type="ORF">GCM10010448_65390</name>
</gene>
<dbReference type="Gene3D" id="3.40.50.80">
    <property type="entry name" value="Nucleotide-binding domain of ferredoxin-NADP reductase (FNR) module"/>
    <property type="match status" value="1"/>
</dbReference>
<accession>A0ABP6M2L1</accession>
<dbReference type="SUPFAM" id="SSF52343">
    <property type="entry name" value="Ferredoxin reductase-like, C-terminal NADP-linked domain"/>
    <property type="match status" value="1"/>
</dbReference>
<dbReference type="Proteomes" id="UP001501532">
    <property type="component" value="Unassembled WGS sequence"/>
</dbReference>
<evidence type="ECO:0000313" key="1">
    <source>
        <dbReference type="EMBL" id="GAA3073648.1"/>
    </source>
</evidence>
<protein>
    <recommendedName>
        <fullName evidence="3">Oxidoreductase FAD/NAD(P)-binding domain-containing protein</fullName>
    </recommendedName>
</protein>
<name>A0ABP6M2L1_9ACTN</name>
<dbReference type="InterPro" id="IPR039261">
    <property type="entry name" value="FNR_nucleotide-bd"/>
</dbReference>
<sequence>MNLGGPDLPADVYLCGSLPFLRAVRTQLLQAGIPARSIRYEVFGPDLWLAHAEG</sequence>
<proteinExistence type="predicted"/>